<comment type="similarity">
    <text evidence="7">Belongs to the class I-like SAM-binding methyltransferase superfamily. C5-methyltransferase family.</text>
</comment>
<dbReference type="InterPro" id="IPR001525">
    <property type="entry name" value="C5_MeTfrase"/>
</dbReference>
<dbReference type="EC" id="2.1.1.37" evidence="1"/>
<dbReference type="GO" id="GO:0009307">
    <property type="term" value="P:DNA restriction-modification system"/>
    <property type="evidence" value="ECO:0007669"/>
    <property type="project" value="UniProtKB-KW"/>
</dbReference>
<dbReference type="SUPFAM" id="SSF53335">
    <property type="entry name" value="S-adenosyl-L-methionine-dependent methyltransferases"/>
    <property type="match status" value="1"/>
</dbReference>
<dbReference type="GO" id="GO:0003886">
    <property type="term" value="F:DNA (cytosine-5-)-methyltransferase activity"/>
    <property type="evidence" value="ECO:0007669"/>
    <property type="project" value="UniProtKB-EC"/>
</dbReference>
<dbReference type="GO" id="GO:0032259">
    <property type="term" value="P:methylation"/>
    <property type="evidence" value="ECO:0007669"/>
    <property type="project" value="UniProtKB-KW"/>
</dbReference>
<sequence length="419" mass="46225">MWIKTGECMSQATTCFTLVDLFSGAGGMSFGFHRHPSFRVIAAADAELGKPSSGGGALQCNATYARNIGVTPVAIDLSTVAADALPERLGLDASTRINVLSACPPCTGFSRANPSNHLSDDLRNSLVRRCAQFAAVLDVDILVMENARELIRGNFSHHYHGLCRDLTELGYAVSGATHLLSRFGLPQIRERAIVIAVKRPLSMRTLDDLWDGWRVRDEALTVRRAFAAIDPRSSGVETYPGFASSEVIRRLRATPRDGGSWMDLLSRPDRDQLLTPAMQRIARERRFGSYPDVYGRMAWDKPAPTIKRECAHVGNGRYAHPEEDRLCSVREMAMLQGFPNDFIFADAALSNLYRHIGDAVPPLISHQIAHLCEWILTGRRPTFMETFLPGTHLTPEDVIRDGRSIHADPPDGSARVSGF</sequence>
<evidence type="ECO:0000256" key="4">
    <source>
        <dbReference type="ARBA" id="ARBA00022691"/>
    </source>
</evidence>
<comment type="catalytic activity">
    <reaction evidence="6">
        <text>a 2'-deoxycytidine in DNA + S-adenosyl-L-methionine = a 5-methyl-2'-deoxycytidine in DNA + S-adenosyl-L-homocysteine + H(+)</text>
        <dbReference type="Rhea" id="RHEA:13681"/>
        <dbReference type="Rhea" id="RHEA-COMP:11369"/>
        <dbReference type="Rhea" id="RHEA-COMP:11370"/>
        <dbReference type="ChEBI" id="CHEBI:15378"/>
        <dbReference type="ChEBI" id="CHEBI:57856"/>
        <dbReference type="ChEBI" id="CHEBI:59789"/>
        <dbReference type="ChEBI" id="CHEBI:85452"/>
        <dbReference type="ChEBI" id="CHEBI:85454"/>
        <dbReference type="EC" id="2.1.1.37"/>
    </reaction>
</comment>
<dbReference type="InterPro" id="IPR050390">
    <property type="entry name" value="C5-Methyltransferase"/>
</dbReference>
<feature type="active site" evidence="7">
    <location>
        <position position="106"/>
    </location>
</feature>
<dbReference type="PROSITE" id="PS00094">
    <property type="entry name" value="C5_MTASE_1"/>
    <property type="match status" value="1"/>
</dbReference>
<evidence type="ECO:0000256" key="2">
    <source>
        <dbReference type="ARBA" id="ARBA00022603"/>
    </source>
</evidence>
<reference evidence="9" key="1">
    <citation type="submission" date="2016-10" db="EMBL/GenBank/DDBJ databases">
        <authorList>
            <person name="Varghese N."/>
            <person name="Submissions S."/>
        </authorList>
    </citation>
    <scope>NUCLEOTIDE SEQUENCE [LARGE SCALE GENOMIC DNA]</scope>
    <source>
        <strain evidence="9">DSM 217</strain>
    </source>
</reference>
<name>A0A1H2ZIZ6_THIRO</name>
<dbReference type="GO" id="GO:0044027">
    <property type="term" value="P:negative regulation of gene expression via chromosomal CpG island methylation"/>
    <property type="evidence" value="ECO:0007669"/>
    <property type="project" value="TreeGrafter"/>
</dbReference>
<dbReference type="GO" id="GO:0003677">
    <property type="term" value="F:DNA binding"/>
    <property type="evidence" value="ECO:0007669"/>
    <property type="project" value="TreeGrafter"/>
</dbReference>
<evidence type="ECO:0000256" key="7">
    <source>
        <dbReference type="PROSITE-ProRule" id="PRU01016"/>
    </source>
</evidence>
<dbReference type="PANTHER" id="PTHR10629:SF52">
    <property type="entry name" value="DNA (CYTOSINE-5)-METHYLTRANSFERASE 1"/>
    <property type="match status" value="1"/>
</dbReference>
<keyword evidence="4 7" id="KW-0949">S-adenosyl-L-methionine</keyword>
<dbReference type="Gene3D" id="3.40.50.150">
    <property type="entry name" value="Vaccinia Virus protein VP39"/>
    <property type="match status" value="1"/>
</dbReference>
<dbReference type="Gene3D" id="3.90.120.10">
    <property type="entry name" value="DNA Methylase, subunit A, domain 2"/>
    <property type="match status" value="1"/>
</dbReference>
<organism evidence="8 9">
    <name type="scientific">Thiocapsa roseopersicina</name>
    <dbReference type="NCBI Taxonomy" id="1058"/>
    <lineage>
        <taxon>Bacteria</taxon>
        <taxon>Pseudomonadati</taxon>
        <taxon>Pseudomonadota</taxon>
        <taxon>Gammaproteobacteria</taxon>
        <taxon>Chromatiales</taxon>
        <taxon>Chromatiaceae</taxon>
        <taxon>Thiocapsa</taxon>
    </lineage>
</organism>
<dbReference type="Proteomes" id="UP000198816">
    <property type="component" value="Unassembled WGS sequence"/>
</dbReference>
<proteinExistence type="inferred from homology"/>
<accession>A0A1H2ZIZ6</accession>
<dbReference type="PROSITE" id="PS51679">
    <property type="entry name" value="SAM_MT_C5"/>
    <property type="match status" value="1"/>
</dbReference>
<dbReference type="InterPro" id="IPR018117">
    <property type="entry name" value="C5_DNA_meth_AS"/>
</dbReference>
<dbReference type="Pfam" id="PF00145">
    <property type="entry name" value="DNA_methylase"/>
    <property type="match status" value="1"/>
</dbReference>
<evidence type="ECO:0000256" key="6">
    <source>
        <dbReference type="ARBA" id="ARBA00047422"/>
    </source>
</evidence>
<dbReference type="InterPro" id="IPR029063">
    <property type="entry name" value="SAM-dependent_MTases_sf"/>
</dbReference>
<gene>
    <name evidence="8" type="ORF">SAMN05421783_11613</name>
</gene>
<protein>
    <recommendedName>
        <fullName evidence="1">DNA (cytosine-5-)-methyltransferase</fullName>
        <ecNumber evidence="1">2.1.1.37</ecNumber>
    </recommendedName>
</protein>
<dbReference type="STRING" id="1058.SAMN05421783_11613"/>
<evidence type="ECO:0000313" key="9">
    <source>
        <dbReference type="Proteomes" id="UP000198816"/>
    </source>
</evidence>
<evidence type="ECO:0000256" key="1">
    <source>
        <dbReference type="ARBA" id="ARBA00011975"/>
    </source>
</evidence>
<keyword evidence="2 7" id="KW-0489">Methyltransferase</keyword>
<dbReference type="PANTHER" id="PTHR10629">
    <property type="entry name" value="CYTOSINE-SPECIFIC METHYLTRANSFERASE"/>
    <property type="match status" value="1"/>
</dbReference>
<evidence type="ECO:0000256" key="3">
    <source>
        <dbReference type="ARBA" id="ARBA00022679"/>
    </source>
</evidence>
<dbReference type="EMBL" id="FNNZ01000016">
    <property type="protein sequence ID" value="SDX17386.1"/>
    <property type="molecule type" value="Genomic_DNA"/>
</dbReference>
<keyword evidence="3 7" id="KW-0808">Transferase</keyword>
<evidence type="ECO:0000313" key="8">
    <source>
        <dbReference type="EMBL" id="SDX17386.1"/>
    </source>
</evidence>
<keyword evidence="5" id="KW-0680">Restriction system</keyword>
<dbReference type="PRINTS" id="PR00105">
    <property type="entry name" value="C5METTRFRASE"/>
</dbReference>
<dbReference type="AlphaFoldDB" id="A0A1H2ZIZ6"/>
<evidence type="ECO:0000256" key="5">
    <source>
        <dbReference type="ARBA" id="ARBA00022747"/>
    </source>
</evidence>
<keyword evidence="9" id="KW-1185">Reference proteome</keyword>